<feature type="transmembrane region" description="Helical" evidence="1">
    <location>
        <begin position="68"/>
        <end position="90"/>
    </location>
</feature>
<keyword evidence="3" id="KW-1185">Reference proteome</keyword>
<dbReference type="EMBL" id="PJZF01000024">
    <property type="protein sequence ID" value="PLR31666.1"/>
    <property type="molecule type" value="Genomic_DNA"/>
</dbReference>
<protein>
    <submittedName>
        <fullName evidence="2">DUF2938 domain-containing protein</fullName>
    </submittedName>
</protein>
<dbReference type="Proteomes" id="UP000234240">
    <property type="component" value="Unassembled WGS sequence"/>
</dbReference>
<name>A0A2N5DWP3_9GAMM</name>
<dbReference type="OrthoDB" id="9812539at2"/>
<dbReference type="RefSeq" id="WP_101818156.1">
    <property type="nucleotide sequence ID" value="NZ_PJZF01000024.1"/>
</dbReference>
<evidence type="ECO:0000313" key="3">
    <source>
        <dbReference type="Proteomes" id="UP000234240"/>
    </source>
</evidence>
<evidence type="ECO:0000256" key="1">
    <source>
        <dbReference type="SAM" id="Phobius"/>
    </source>
</evidence>
<dbReference type="InterPro" id="IPR021329">
    <property type="entry name" value="DUF2938"/>
</dbReference>
<comment type="caution">
    <text evidence="2">The sequence shown here is derived from an EMBL/GenBank/DDBJ whole genome shotgun (WGS) entry which is preliminary data.</text>
</comment>
<organism evidence="2 3">
    <name type="scientific">Chimaeribacter californicus</name>
    <dbReference type="NCBI Taxonomy" id="2060067"/>
    <lineage>
        <taxon>Bacteria</taxon>
        <taxon>Pseudomonadati</taxon>
        <taxon>Pseudomonadota</taxon>
        <taxon>Gammaproteobacteria</taxon>
        <taxon>Enterobacterales</taxon>
        <taxon>Yersiniaceae</taxon>
        <taxon>Chimaeribacter</taxon>
    </lineage>
</organism>
<keyword evidence="1" id="KW-0812">Transmembrane</keyword>
<dbReference type="Pfam" id="PF11158">
    <property type="entry name" value="DUF2938"/>
    <property type="match status" value="1"/>
</dbReference>
<reference evidence="2 3" key="1">
    <citation type="submission" date="2017-12" db="EMBL/GenBank/DDBJ databases">
        <title>Characterization of six clinical isolates of Enterochimera gen. nov., a novel genus of the Yersiniaciae family and the three species Enterochimera arupensis sp. nov., Enterochimera coloradensis sp. nov, and Enterochimera californica sp. nov.</title>
        <authorList>
            <person name="Rossi A."/>
            <person name="Fisher M."/>
        </authorList>
    </citation>
    <scope>NUCLEOTIDE SEQUENCE [LARGE SCALE GENOMIC DNA]</scope>
    <source>
        <strain evidence="3">2015-Iso6</strain>
    </source>
</reference>
<dbReference type="AlphaFoldDB" id="A0A2N5DWP3"/>
<proteinExistence type="predicted"/>
<gene>
    <name evidence="2" type="ORF">CYR55_20275</name>
</gene>
<keyword evidence="1" id="KW-1133">Transmembrane helix</keyword>
<feature type="transmembrane region" description="Helical" evidence="1">
    <location>
        <begin position="102"/>
        <end position="125"/>
    </location>
</feature>
<accession>A0A2N5DWP3</accession>
<feature type="transmembrane region" description="Helical" evidence="1">
    <location>
        <begin position="6"/>
        <end position="25"/>
    </location>
</feature>
<sequence length="163" mass="17311">MAESLLGSVWVGIGATGVMDLWALVQRVAFGTPSLDYALVGRWLALMRDGRFCHRPIMAAPPVKGERLLGWLCHYAIGIMFAALLVAAAGPQWLHQPTLLPALLAGVLSLAAPFFILQPALGFGVAASRTPAPATARLRSVKSHLAFGLGLYLAAEVGARVWQ</sequence>
<keyword evidence="1" id="KW-0472">Membrane</keyword>
<evidence type="ECO:0000313" key="2">
    <source>
        <dbReference type="EMBL" id="PLR31666.1"/>
    </source>
</evidence>